<comment type="caution">
    <text evidence="2">The sequence shown here is derived from an EMBL/GenBank/DDBJ whole genome shotgun (WGS) entry which is preliminary data.</text>
</comment>
<name>A0AA37BLT0_9ACTN</name>
<protein>
    <submittedName>
        <fullName evidence="2">Uncharacterized protein</fullName>
    </submittedName>
</protein>
<organism evidence="2 3">
    <name type="scientific">Planomonospora parontospora</name>
    <dbReference type="NCBI Taxonomy" id="58119"/>
    <lineage>
        <taxon>Bacteria</taxon>
        <taxon>Bacillati</taxon>
        <taxon>Actinomycetota</taxon>
        <taxon>Actinomycetes</taxon>
        <taxon>Streptosporangiales</taxon>
        <taxon>Streptosporangiaceae</taxon>
        <taxon>Planomonospora</taxon>
    </lineage>
</organism>
<accession>A0AA37BLT0</accession>
<dbReference type="Proteomes" id="UP000627984">
    <property type="component" value="Unassembled WGS sequence"/>
</dbReference>
<proteinExistence type="predicted"/>
<feature type="region of interest" description="Disordered" evidence="1">
    <location>
        <begin position="138"/>
        <end position="157"/>
    </location>
</feature>
<dbReference type="AlphaFoldDB" id="A0AA37BLT0"/>
<dbReference type="RefSeq" id="WP_191897562.1">
    <property type="nucleotide sequence ID" value="NZ_BMQD01000023.1"/>
</dbReference>
<gene>
    <name evidence="2" type="ORF">GCM10010126_57630</name>
</gene>
<feature type="region of interest" description="Disordered" evidence="1">
    <location>
        <begin position="111"/>
        <end position="131"/>
    </location>
</feature>
<reference evidence="2" key="2">
    <citation type="submission" date="2022-09" db="EMBL/GenBank/DDBJ databases">
        <authorList>
            <person name="Sun Q."/>
            <person name="Ohkuma M."/>
        </authorList>
    </citation>
    <scope>NUCLEOTIDE SEQUENCE</scope>
    <source>
        <strain evidence="2">JCM 3093</strain>
    </source>
</reference>
<dbReference type="EMBL" id="BMQD01000023">
    <property type="protein sequence ID" value="GGK90675.1"/>
    <property type="molecule type" value="Genomic_DNA"/>
</dbReference>
<sequence>MIHPIYVVSTPLRPEDIRQYATEHEIVLEIGEFRIAVPKQDMTALQEAAALGDRLTDLAHAFRVDVGQQGGRLIEETKARENAAARCVCGMPHLTGYRHRTDGPCYAEEAPRTPILTSQPPAEQAATPEGEIDTSFWAKPLVPSAPAPARPEQVTQP</sequence>
<evidence type="ECO:0000313" key="2">
    <source>
        <dbReference type="EMBL" id="GGK90675.1"/>
    </source>
</evidence>
<evidence type="ECO:0000313" key="3">
    <source>
        <dbReference type="Proteomes" id="UP000627984"/>
    </source>
</evidence>
<evidence type="ECO:0000256" key="1">
    <source>
        <dbReference type="SAM" id="MobiDB-lite"/>
    </source>
</evidence>
<reference evidence="2" key="1">
    <citation type="journal article" date="2014" name="Int. J. Syst. Evol. Microbiol.">
        <title>Complete genome sequence of Corynebacterium casei LMG S-19264T (=DSM 44701T), isolated from a smear-ripened cheese.</title>
        <authorList>
            <consortium name="US DOE Joint Genome Institute (JGI-PGF)"/>
            <person name="Walter F."/>
            <person name="Albersmeier A."/>
            <person name="Kalinowski J."/>
            <person name="Ruckert C."/>
        </authorList>
    </citation>
    <scope>NUCLEOTIDE SEQUENCE</scope>
    <source>
        <strain evidence="2">JCM 3093</strain>
    </source>
</reference>